<keyword evidence="6" id="KW-1185">Reference proteome</keyword>
<dbReference type="GO" id="GO:0045490">
    <property type="term" value="P:pectin catabolic process"/>
    <property type="evidence" value="ECO:0007669"/>
    <property type="project" value="UniProtKB-UniPathway"/>
</dbReference>
<dbReference type="AlphaFoldDB" id="W1PCG6"/>
<dbReference type="HOGENOM" id="CLU_2336454_0_0_1"/>
<dbReference type="SUPFAM" id="SSF51126">
    <property type="entry name" value="Pectin lyase-like"/>
    <property type="match status" value="1"/>
</dbReference>
<accession>W1PCG6</accession>
<dbReference type="EMBL" id="KI394182">
    <property type="protein sequence ID" value="ERN04705.1"/>
    <property type="molecule type" value="Genomic_DNA"/>
</dbReference>
<proteinExistence type="predicted"/>
<dbReference type="GO" id="GO:0042545">
    <property type="term" value="P:cell wall modification"/>
    <property type="evidence" value="ECO:0007669"/>
    <property type="project" value="InterPro"/>
</dbReference>
<reference evidence="6" key="1">
    <citation type="journal article" date="2013" name="Science">
        <title>The Amborella genome and the evolution of flowering plants.</title>
        <authorList>
            <consortium name="Amborella Genome Project"/>
        </authorList>
    </citation>
    <scope>NUCLEOTIDE SEQUENCE [LARGE SCALE GENOMIC DNA]</scope>
</reference>
<evidence type="ECO:0000256" key="3">
    <source>
        <dbReference type="ARBA" id="ARBA00023085"/>
    </source>
</evidence>
<comment type="pathway">
    <text evidence="1">Glycan metabolism; pectin degradation; 2-dehydro-3-deoxy-D-gluconate from pectin: step 1/5.</text>
</comment>
<dbReference type="PANTHER" id="PTHR31707">
    <property type="entry name" value="PECTINESTERASE"/>
    <property type="match status" value="1"/>
</dbReference>
<evidence type="ECO:0000313" key="6">
    <source>
        <dbReference type="Proteomes" id="UP000017836"/>
    </source>
</evidence>
<evidence type="ECO:0000259" key="4">
    <source>
        <dbReference type="Pfam" id="PF01095"/>
    </source>
</evidence>
<dbReference type="InterPro" id="IPR012334">
    <property type="entry name" value="Pectin_lyas_fold"/>
</dbReference>
<gene>
    <name evidence="5" type="ORF">AMTR_s00076p00183030</name>
</gene>
<evidence type="ECO:0000256" key="1">
    <source>
        <dbReference type="ARBA" id="ARBA00005184"/>
    </source>
</evidence>
<evidence type="ECO:0000256" key="2">
    <source>
        <dbReference type="ARBA" id="ARBA00022801"/>
    </source>
</evidence>
<dbReference type="GO" id="GO:0030599">
    <property type="term" value="F:pectinesterase activity"/>
    <property type="evidence" value="ECO:0007669"/>
    <property type="project" value="InterPro"/>
</dbReference>
<evidence type="ECO:0000313" key="5">
    <source>
        <dbReference type="EMBL" id="ERN04705.1"/>
    </source>
</evidence>
<keyword evidence="2" id="KW-0378">Hydrolase</keyword>
<name>W1PCG6_AMBTC</name>
<dbReference type="Pfam" id="PF01095">
    <property type="entry name" value="Pectinesterase"/>
    <property type="match status" value="1"/>
</dbReference>
<keyword evidence="3" id="KW-0063">Aspartyl esterase</keyword>
<sequence length="98" mass="10966">MRVSHSKNVGDNVVVAKDGSGDYTTITEAVKMVPNGTREGKKWLILVRAWVYGENVDEVGIKKTNIMLMGKGGNREDCDHKEQECCGWILHLQLFNTT</sequence>
<dbReference type="Gramene" id="ERN04705">
    <property type="protein sequence ID" value="ERN04705"/>
    <property type="gene ID" value="AMTR_s00076p00183030"/>
</dbReference>
<protein>
    <recommendedName>
        <fullName evidence="4">Pectinesterase catalytic domain-containing protein</fullName>
    </recommendedName>
</protein>
<dbReference type="UniPathway" id="UPA00545">
    <property type="reaction ID" value="UER00823"/>
</dbReference>
<dbReference type="Gene3D" id="2.160.20.10">
    <property type="entry name" value="Single-stranded right-handed beta-helix, Pectin lyase-like"/>
    <property type="match status" value="1"/>
</dbReference>
<organism evidence="5 6">
    <name type="scientific">Amborella trichopoda</name>
    <dbReference type="NCBI Taxonomy" id="13333"/>
    <lineage>
        <taxon>Eukaryota</taxon>
        <taxon>Viridiplantae</taxon>
        <taxon>Streptophyta</taxon>
        <taxon>Embryophyta</taxon>
        <taxon>Tracheophyta</taxon>
        <taxon>Spermatophyta</taxon>
        <taxon>Magnoliopsida</taxon>
        <taxon>Amborellales</taxon>
        <taxon>Amborellaceae</taxon>
        <taxon>Amborella</taxon>
    </lineage>
</organism>
<dbReference type="InterPro" id="IPR000070">
    <property type="entry name" value="Pectinesterase_cat"/>
</dbReference>
<dbReference type="InterPro" id="IPR011050">
    <property type="entry name" value="Pectin_lyase_fold/virulence"/>
</dbReference>
<feature type="domain" description="Pectinesterase catalytic" evidence="4">
    <location>
        <begin position="12"/>
        <end position="74"/>
    </location>
</feature>
<dbReference type="Proteomes" id="UP000017836">
    <property type="component" value="Unassembled WGS sequence"/>
</dbReference>